<dbReference type="GO" id="GO:0009244">
    <property type="term" value="P:lipopolysaccharide core region biosynthetic process"/>
    <property type="evidence" value="ECO:0007669"/>
    <property type="project" value="TreeGrafter"/>
</dbReference>
<dbReference type="Pfam" id="PF01075">
    <property type="entry name" value="Glyco_transf_9"/>
    <property type="match status" value="1"/>
</dbReference>
<protein>
    <submittedName>
        <fullName evidence="3">Glycosyl transferase</fullName>
    </submittedName>
</protein>
<organism evidence="3 4">
    <name type="scientific">Leucobacter massiliensis</name>
    <dbReference type="NCBI Taxonomy" id="1686285"/>
    <lineage>
        <taxon>Bacteria</taxon>
        <taxon>Bacillati</taxon>
        <taxon>Actinomycetota</taxon>
        <taxon>Actinomycetes</taxon>
        <taxon>Micrococcales</taxon>
        <taxon>Microbacteriaceae</taxon>
        <taxon>Leucobacter</taxon>
    </lineage>
</organism>
<dbReference type="EMBL" id="MWZD01000024">
    <property type="protein sequence ID" value="PRI10072.1"/>
    <property type="molecule type" value="Genomic_DNA"/>
</dbReference>
<evidence type="ECO:0000256" key="2">
    <source>
        <dbReference type="ARBA" id="ARBA00022679"/>
    </source>
</evidence>
<sequence length="361" mass="37122">MLVARLDSAGDVLLAGPAVRAVAARAETVLLCGPRGEAAARMLPGVSRLIVWDAPWISNPAPEATPAHQRELLAALGAAGIDEAVILTSFHQSPLPLALLLRAAGVPRITGVSTDYAGSLLDVRLRPGEDLPEDIPEAERGLAIAGAAGYPAADDGRLAVRGVAEAAETAELCGTEPYVVLHPGAAVPARRWPAEGYAELARKLVEHGRRVVVTGGGEERELCAAAAAPGVIDLSGACSFPELAGVIARAEVLVCGNTGPAHLAAAVGTPVVSLFAPVVPAVRWQPYRVPLRLLGDQDAPCRGTRARECPVPGHPCLASVGPDAVLDAVFELEAASGARVPAAAAPVSWTGAHEEFREALR</sequence>
<evidence type="ECO:0000256" key="1">
    <source>
        <dbReference type="ARBA" id="ARBA00022676"/>
    </source>
</evidence>
<dbReference type="Proteomes" id="UP000238650">
    <property type="component" value="Unassembled WGS sequence"/>
</dbReference>
<dbReference type="CDD" id="cd03789">
    <property type="entry name" value="GT9_LPS_heptosyltransferase"/>
    <property type="match status" value="1"/>
</dbReference>
<evidence type="ECO:0000313" key="3">
    <source>
        <dbReference type="EMBL" id="PRI10072.1"/>
    </source>
</evidence>
<dbReference type="AlphaFoldDB" id="A0A2S9QKG7"/>
<accession>A0A2S9QKG7</accession>
<keyword evidence="4" id="KW-1185">Reference proteome</keyword>
<keyword evidence="1" id="KW-0328">Glycosyltransferase</keyword>
<reference evidence="3 4" key="1">
    <citation type="journal article" date="2017" name="New Microbes New Infect">
        <title>Genome sequence of 'Leucobacter massiliensis' sp. nov. isolated from human pharynx after travel to the 2014 Hajj.</title>
        <authorList>
            <person name="Leangapichart T."/>
            <person name="Gautret P."/>
            <person name="Nguyen T.T."/>
            <person name="Armstrong N."/>
            <person name="Rolain J.M."/>
        </authorList>
    </citation>
    <scope>NUCLEOTIDE SEQUENCE [LARGE SCALE GENOMIC DNA]</scope>
    <source>
        <strain evidence="3 4">122RC15</strain>
    </source>
</reference>
<name>A0A2S9QKG7_9MICO</name>
<dbReference type="GO" id="GO:0005829">
    <property type="term" value="C:cytosol"/>
    <property type="evidence" value="ECO:0007669"/>
    <property type="project" value="TreeGrafter"/>
</dbReference>
<dbReference type="GO" id="GO:0008713">
    <property type="term" value="F:ADP-heptose-lipopolysaccharide heptosyltransferase activity"/>
    <property type="evidence" value="ECO:0007669"/>
    <property type="project" value="TreeGrafter"/>
</dbReference>
<comment type="caution">
    <text evidence="3">The sequence shown here is derived from an EMBL/GenBank/DDBJ whole genome shotgun (WGS) entry which is preliminary data.</text>
</comment>
<proteinExistence type="predicted"/>
<evidence type="ECO:0000313" key="4">
    <source>
        <dbReference type="Proteomes" id="UP000238650"/>
    </source>
</evidence>
<keyword evidence="2 3" id="KW-0808">Transferase</keyword>
<dbReference type="PANTHER" id="PTHR30160:SF1">
    <property type="entry name" value="LIPOPOLYSACCHARIDE 1,2-N-ACETYLGLUCOSAMINETRANSFERASE-RELATED"/>
    <property type="match status" value="1"/>
</dbReference>
<dbReference type="InterPro" id="IPR002201">
    <property type="entry name" value="Glyco_trans_9"/>
</dbReference>
<dbReference type="PANTHER" id="PTHR30160">
    <property type="entry name" value="TETRAACYLDISACCHARIDE 4'-KINASE-RELATED"/>
    <property type="match status" value="1"/>
</dbReference>
<dbReference type="SUPFAM" id="SSF53756">
    <property type="entry name" value="UDP-Glycosyltransferase/glycogen phosphorylase"/>
    <property type="match status" value="1"/>
</dbReference>
<gene>
    <name evidence="3" type="ORF">B4915_13925</name>
</gene>
<dbReference type="InterPro" id="IPR051199">
    <property type="entry name" value="LPS_LOS_Heptosyltrfase"/>
</dbReference>
<dbReference type="Gene3D" id="3.40.50.2000">
    <property type="entry name" value="Glycogen Phosphorylase B"/>
    <property type="match status" value="2"/>
</dbReference>